<dbReference type="GO" id="GO:0017168">
    <property type="term" value="F:5-oxoprolinase (ATP-hydrolyzing) activity"/>
    <property type="evidence" value="ECO:0007669"/>
    <property type="project" value="UniProtKB-UniRule"/>
</dbReference>
<evidence type="ECO:0000313" key="3">
    <source>
        <dbReference type="Proteomes" id="UP000003558"/>
    </source>
</evidence>
<dbReference type="PANTHER" id="PTHR30292">
    <property type="entry name" value="UNCHARACTERIZED PROTEIN YBGL-RELATED"/>
    <property type="match status" value="1"/>
</dbReference>
<dbReference type="GO" id="GO:0005524">
    <property type="term" value="F:ATP binding"/>
    <property type="evidence" value="ECO:0007669"/>
    <property type="project" value="UniProtKB-UniRule"/>
</dbReference>
<dbReference type="GO" id="GO:0005975">
    <property type="term" value="P:carbohydrate metabolic process"/>
    <property type="evidence" value="ECO:0007669"/>
    <property type="project" value="InterPro"/>
</dbReference>
<dbReference type="EC" id="3.5.2.9" evidence="1"/>
<comment type="function">
    <text evidence="1">Catalyzes the cleavage of 5-oxoproline to form L-glutamate coupled to the hydrolysis of ATP to ADP and inorganic phosphate.</text>
</comment>
<dbReference type="InterPro" id="IPR005501">
    <property type="entry name" value="LamB/YcsF/PxpA-like"/>
</dbReference>
<dbReference type="Gene3D" id="3.20.20.370">
    <property type="entry name" value="Glycoside hydrolase/deacetylase"/>
    <property type="match status" value="1"/>
</dbReference>
<organism evidence="2 3">
    <name type="scientific">Gordonia alkanivorans NBRC 16433</name>
    <dbReference type="NCBI Taxonomy" id="1027371"/>
    <lineage>
        <taxon>Bacteria</taxon>
        <taxon>Bacillati</taxon>
        <taxon>Actinomycetota</taxon>
        <taxon>Actinomycetes</taxon>
        <taxon>Mycobacteriales</taxon>
        <taxon>Gordoniaceae</taxon>
        <taxon>Gordonia</taxon>
    </lineage>
</organism>
<protein>
    <recommendedName>
        <fullName evidence="1">5-oxoprolinase subunit A</fullName>
        <shortName evidence="1">5-OPase subunit A</shortName>
        <ecNumber evidence="1">3.5.2.9</ecNumber>
    </recommendedName>
    <alternativeName>
        <fullName evidence="1">5-oxoprolinase (ATP-hydrolyzing) subunit A</fullName>
    </alternativeName>
</protein>
<dbReference type="HAMAP" id="MF_00691">
    <property type="entry name" value="PxpA"/>
    <property type="match status" value="1"/>
</dbReference>
<name>F9VUT2_9ACTN</name>
<evidence type="ECO:0000256" key="1">
    <source>
        <dbReference type="HAMAP-Rule" id="MF_00691"/>
    </source>
</evidence>
<comment type="subunit">
    <text evidence="1">Forms a complex composed of PxpA, PxpB and PxpC.</text>
</comment>
<keyword evidence="1" id="KW-0378">Hydrolase</keyword>
<keyword evidence="1" id="KW-0067">ATP-binding</keyword>
<dbReference type="NCBIfam" id="NF003814">
    <property type="entry name" value="PRK05406.1-3"/>
    <property type="match status" value="1"/>
</dbReference>
<comment type="similarity">
    <text evidence="1">Belongs to the LamB/PxpA family.</text>
</comment>
<dbReference type="InterPro" id="IPR011330">
    <property type="entry name" value="Glyco_hydro/deAcase_b/a-brl"/>
</dbReference>
<dbReference type="Proteomes" id="UP000003558">
    <property type="component" value="Unassembled WGS sequence"/>
</dbReference>
<accession>F9VUT2</accession>
<dbReference type="RefSeq" id="WP_006358507.1">
    <property type="nucleotide sequence ID" value="NZ_BACI01000050.1"/>
</dbReference>
<keyword evidence="1" id="KW-0547">Nucleotide-binding</keyword>
<dbReference type="EMBL" id="BACI01000050">
    <property type="protein sequence ID" value="GAA12371.1"/>
    <property type="molecule type" value="Genomic_DNA"/>
</dbReference>
<dbReference type="Pfam" id="PF03746">
    <property type="entry name" value="LamB_YcsF"/>
    <property type="match status" value="1"/>
</dbReference>
<comment type="caution">
    <text evidence="2">The sequence shown here is derived from an EMBL/GenBank/DDBJ whole genome shotgun (WGS) entry which is preliminary data.</text>
</comment>
<dbReference type="STRING" id="1027371.GOALK_050_02260"/>
<dbReference type="SUPFAM" id="SSF88713">
    <property type="entry name" value="Glycoside hydrolase/deacetylase"/>
    <property type="match status" value="1"/>
</dbReference>
<gene>
    <name evidence="1" type="primary">pxpA</name>
    <name evidence="2" type="ORF">GOALK_050_02260</name>
</gene>
<dbReference type="AlphaFoldDB" id="F9VUT2"/>
<dbReference type="NCBIfam" id="NF003816">
    <property type="entry name" value="PRK05406.1-5"/>
    <property type="match status" value="1"/>
</dbReference>
<reference evidence="2 3" key="1">
    <citation type="submission" date="2011-05" db="EMBL/GenBank/DDBJ databases">
        <title>Whole genome shotgun sequence of Gordonia alkanivorans NBRC 16433.</title>
        <authorList>
            <person name="Hosoyama A."/>
            <person name="Nakamura S."/>
            <person name="Takarada H."/>
            <person name="Tsuchikane K."/>
            <person name="Yamazaki S."/>
            <person name="Fujita N."/>
        </authorList>
    </citation>
    <scope>NUCLEOTIDE SEQUENCE [LARGE SCALE GENOMIC DNA]</scope>
    <source>
        <strain evidence="2 3">NBRC 16433</strain>
    </source>
</reference>
<dbReference type="eggNOG" id="COG1540">
    <property type="taxonomic scope" value="Bacteria"/>
</dbReference>
<comment type="catalytic activity">
    <reaction evidence="1">
        <text>5-oxo-L-proline + ATP + 2 H2O = L-glutamate + ADP + phosphate + H(+)</text>
        <dbReference type="Rhea" id="RHEA:10348"/>
        <dbReference type="ChEBI" id="CHEBI:15377"/>
        <dbReference type="ChEBI" id="CHEBI:15378"/>
        <dbReference type="ChEBI" id="CHEBI:29985"/>
        <dbReference type="ChEBI" id="CHEBI:30616"/>
        <dbReference type="ChEBI" id="CHEBI:43474"/>
        <dbReference type="ChEBI" id="CHEBI:58402"/>
        <dbReference type="ChEBI" id="CHEBI:456216"/>
        <dbReference type="EC" id="3.5.2.9"/>
    </reaction>
</comment>
<evidence type="ECO:0000313" key="2">
    <source>
        <dbReference type="EMBL" id="GAA12371.1"/>
    </source>
</evidence>
<proteinExistence type="inferred from homology"/>
<dbReference type="CDD" id="cd10787">
    <property type="entry name" value="LamB_YcsF_like"/>
    <property type="match status" value="1"/>
</dbReference>
<sequence>MTPDRATTDPAPAPRIDLNADLGEGVGDDEAMLTIVTSANVACGFHAGTPADLLATCRAAVAAGVRIGAQVSYPDRAGFGRRFMEMSTPDLIADLVYQIGALDALAHSVGGAVTYVKPHGALYNTVVHHQQQADAIVTAVRDVNPDLAVMGLPDSEVLARAERAGLAVITEAFADRAYTPAGTLVPRTEPGAVLSDSTEIARRVVEMTTSGRLTAVDGSVITVAADSICLHGDTPGAVDHARAVREALGRAGVEVALHRA</sequence>
<dbReference type="PANTHER" id="PTHR30292:SF0">
    <property type="entry name" value="5-OXOPROLINASE SUBUNIT A"/>
    <property type="match status" value="1"/>
</dbReference>